<dbReference type="PANTHER" id="PTHR45694:SF18">
    <property type="entry name" value="GLUTAREDOXIN-1-RELATED"/>
    <property type="match status" value="1"/>
</dbReference>
<accession>L8WMN1</accession>
<evidence type="ECO:0000313" key="3">
    <source>
        <dbReference type="Proteomes" id="UP000011668"/>
    </source>
</evidence>
<dbReference type="PANTHER" id="PTHR45694">
    <property type="entry name" value="GLUTAREDOXIN 2"/>
    <property type="match status" value="1"/>
</dbReference>
<comment type="caution">
    <text evidence="2">The sequence shown here is derived from an EMBL/GenBank/DDBJ whole genome shotgun (WGS) entry which is preliminary data.</text>
</comment>
<protein>
    <submittedName>
        <fullName evidence="2">Glutaredoxin domain-containing protein</fullName>
    </submittedName>
</protein>
<dbReference type="PROSITE" id="PS00195">
    <property type="entry name" value="GLUTAREDOXIN_1"/>
    <property type="match status" value="1"/>
</dbReference>
<organism evidence="2 3">
    <name type="scientific">Thanatephorus cucumeris (strain AG1-IA)</name>
    <name type="common">Rice sheath blight fungus</name>
    <name type="synonym">Rhizoctonia solani</name>
    <dbReference type="NCBI Taxonomy" id="983506"/>
    <lineage>
        <taxon>Eukaryota</taxon>
        <taxon>Fungi</taxon>
        <taxon>Dikarya</taxon>
        <taxon>Basidiomycota</taxon>
        <taxon>Agaricomycotina</taxon>
        <taxon>Agaricomycetes</taxon>
        <taxon>Cantharellales</taxon>
        <taxon>Ceratobasidiaceae</taxon>
        <taxon>Rhizoctonia</taxon>
        <taxon>Rhizoctonia solani AG-1</taxon>
    </lineage>
</organism>
<dbReference type="SUPFAM" id="SSF52833">
    <property type="entry name" value="Thioredoxin-like"/>
    <property type="match status" value="1"/>
</dbReference>
<gene>
    <name evidence="2" type="ORF">AG1IA_07934</name>
</gene>
<dbReference type="PROSITE" id="PS51354">
    <property type="entry name" value="GLUTAREDOXIN_2"/>
    <property type="match status" value="1"/>
</dbReference>
<evidence type="ECO:0000313" key="2">
    <source>
        <dbReference type="EMBL" id="ELU38037.1"/>
    </source>
</evidence>
<feature type="domain" description="Glutaredoxin" evidence="1">
    <location>
        <begin position="70"/>
        <end position="138"/>
    </location>
</feature>
<dbReference type="HOGENOM" id="CLU_026126_7_2_1"/>
<dbReference type="GO" id="GO:0005634">
    <property type="term" value="C:nucleus"/>
    <property type="evidence" value="ECO:0007669"/>
    <property type="project" value="TreeGrafter"/>
</dbReference>
<dbReference type="Gene3D" id="3.40.30.10">
    <property type="entry name" value="Glutaredoxin"/>
    <property type="match status" value="1"/>
</dbReference>
<reference evidence="2 3" key="1">
    <citation type="journal article" date="2013" name="Nat. Commun.">
        <title>The evolution and pathogenic mechanisms of the rice sheath blight pathogen.</title>
        <authorList>
            <person name="Zheng A."/>
            <person name="Lin R."/>
            <person name="Xu L."/>
            <person name="Qin P."/>
            <person name="Tang C."/>
            <person name="Ai P."/>
            <person name="Zhang D."/>
            <person name="Liu Y."/>
            <person name="Sun Z."/>
            <person name="Feng H."/>
            <person name="Wang Y."/>
            <person name="Chen Y."/>
            <person name="Liang X."/>
            <person name="Fu R."/>
            <person name="Li Q."/>
            <person name="Zhang J."/>
            <person name="Yu X."/>
            <person name="Xie Z."/>
            <person name="Ding L."/>
            <person name="Guan P."/>
            <person name="Tang J."/>
            <person name="Liang Y."/>
            <person name="Wang S."/>
            <person name="Deng Q."/>
            <person name="Li S."/>
            <person name="Zhu J."/>
            <person name="Wang L."/>
            <person name="Liu H."/>
            <person name="Li P."/>
        </authorList>
    </citation>
    <scope>NUCLEOTIDE SEQUENCE [LARGE SCALE GENOMIC DNA]</scope>
    <source>
        <strain evidence="3">AG-1 IA</strain>
    </source>
</reference>
<dbReference type="STRING" id="983506.L8WMN1"/>
<name>L8WMN1_THACA</name>
<dbReference type="Pfam" id="PF00462">
    <property type="entry name" value="Glutaredoxin"/>
    <property type="match status" value="1"/>
</dbReference>
<dbReference type="OrthoDB" id="418495at2759"/>
<dbReference type="GO" id="GO:0034599">
    <property type="term" value="P:cellular response to oxidative stress"/>
    <property type="evidence" value="ECO:0007669"/>
    <property type="project" value="TreeGrafter"/>
</dbReference>
<evidence type="ECO:0000259" key="1">
    <source>
        <dbReference type="Pfam" id="PF00462"/>
    </source>
</evidence>
<sequence>MITRSFITLAHRTSSIPRLPPATRSPLRFFPLASLFATTSSGPTAQQKLNMTVQDTVNNAITTKDGKKKIAIFSKTYCPYCLKAKSRINTYVSNLAVNEKDQVEVVILELDELEDGGAIQNHLQEKTNQRTVPNIFIGKFSLLSDGMRGVGTDDPIAEKHIGGSSDLEGYKDADIKKLLFGTAAS</sequence>
<dbReference type="CDD" id="cd03419">
    <property type="entry name" value="GRX_GRXh_1_2_like"/>
    <property type="match status" value="1"/>
</dbReference>
<dbReference type="InterPro" id="IPR002109">
    <property type="entry name" value="Glutaredoxin"/>
</dbReference>
<proteinExistence type="predicted"/>
<dbReference type="GO" id="GO:0015038">
    <property type="term" value="F:glutathione disulfide oxidoreductase activity"/>
    <property type="evidence" value="ECO:0007669"/>
    <property type="project" value="TreeGrafter"/>
</dbReference>
<dbReference type="InterPro" id="IPR036249">
    <property type="entry name" value="Thioredoxin-like_sf"/>
</dbReference>
<dbReference type="GO" id="GO:0005737">
    <property type="term" value="C:cytoplasm"/>
    <property type="evidence" value="ECO:0007669"/>
    <property type="project" value="TreeGrafter"/>
</dbReference>
<dbReference type="AlphaFoldDB" id="L8WMN1"/>
<keyword evidence="3" id="KW-1185">Reference proteome</keyword>
<dbReference type="EMBL" id="AFRT01002292">
    <property type="protein sequence ID" value="ELU38037.1"/>
    <property type="molecule type" value="Genomic_DNA"/>
</dbReference>
<dbReference type="InterPro" id="IPR011767">
    <property type="entry name" value="GLR_AS"/>
</dbReference>
<dbReference type="Proteomes" id="UP000011668">
    <property type="component" value="Unassembled WGS sequence"/>
</dbReference>